<proteinExistence type="predicted"/>
<evidence type="ECO:0000313" key="7">
    <source>
        <dbReference type="EMBL" id="AOZ09180.1"/>
    </source>
</evidence>
<sequence length="182" mass="18752">MAGVLILAGSQSGNASLVADLAAERLQELGLASHFVDPQRDTPLILAQASALLVCCATHGAGDVPDPIRSFYAQLLDATIELGHMRYGVIALGDRTYAETFCGGGRRIDEALAAKGAVRIGSRLEIDASRTSFPDEPALAWLEEWVPALLTAAQGTAQGTATGALSQSDPPGSIGSPVAIQA</sequence>
<evidence type="ECO:0000259" key="6">
    <source>
        <dbReference type="PROSITE" id="PS50902"/>
    </source>
</evidence>
<dbReference type="InterPro" id="IPR001094">
    <property type="entry name" value="Flavdoxin-like"/>
</dbReference>
<evidence type="ECO:0000256" key="3">
    <source>
        <dbReference type="ARBA" id="ARBA00022643"/>
    </source>
</evidence>
<accession>A0ABN4TUZ1</accession>
<dbReference type="RefSeq" id="WP_071039804.1">
    <property type="nucleotide sequence ID" value="NZ_CP017755.1"/>
</dbReference>
<name>A0ABN4TUZ1_9BURK</name>
<keyword evidence="4" id="KW-0249">Electron transport</keyword>
<comment type="cofactor">
    <cofactor evidence="1">
        <name>FMN</name>
        <dbReference type="ChEBI" id="CHEBI:58210"/>
    </cofactor>
</comment>
<dbReference type="PANTHER" id="PTHR19384:SF128">
    <property type="entry name" value="NADPH OXIDOREDUCTASE A"/>
    <property type="match status" value="1"/>
</dbReference>
<dbReference type="EMBL" id="CP017755">
    <property type="protein sequence ID" value="AOZ09180.1"/>
    <property type="molecule type" value="Genomic_DNA"/>
</dbReference>
<gene>
    <name evidence="7" type="ORF">BKK80_25515</name>
</gene>
<dbReference type="SUPFAM" id="SSF52218">
    <property type="entry name" value="Flavoproteins"/>
    <property type="match status" value="1"/>
</dbReference>
<dbReference type="Gene3D" id="3.40.50.360">
    <property type="match status" value="1"/>
</dbReference>
<dbReference type="Pfam" id="PF00258">
    <property type="entry name" value="Flavodoxin_1"/>
    <property type="match status" value="1"/>
</dbReference>
<feature type="region of interest" description="Disordered" evidence="5">
    <location>
        <begin position="160"/>
        <end position="182"/>
    </location>
</feature>
<dbReference type="InterPro" id="IPR029039">
    <property type="entry name" value="Flavoprotein-like_sf"/>
</dbReference>
<keyword evidence="8" id="KW-1185">Reference proteome</keyword>
<protein>
    <recommendedName>
        <fullName evidence="6">Flavodoxin-like domain-containing protein</fullName>
    </recommendedName>
</protein>
<dbReference type="PRINTS" id="PR00369">
    <property type="entry name" value="FLAVODOXIN"/>
</dbReference>
<dbReference type="InterPro" id="IPR008254">
    <property type="entry name" value="Flavodoxin/NO_synth"/>
</dbReference>
<evidence type="ECO:0000256" key="4">
    <source>
        <dbReference type="ARBA" id="ARBA00022982"/>
    </source>
</evidence>
<evidence type="ECO:0000256" key="1">
    <source>
        <dbReference type="ARBA" id="ARBA00001917"/>
    </source>
</evidence>
<evidence type="ECO:0000256" key="2">
    <source>
        <dbReference type="ARBA" id="ARBA00022630"/>
    </source>
</evidence>
<keyword evidence="3" id="KW-0288">FMN</keyword>
<organism evidence="7 8">
    <name type="scientific">Cupriavidus malaysiensis</name>
    <dbReference type="NCBI Taxonomy" id="367825"/>
    <lineage>
        <taxon>Bacteria</taxon>
        <taxon>Pseudomonadati</taxon>
        <taxon>Pseudomonadota</taxon>
        <taxon>Betaproteobacteria</taxon>
        <taxon>Burkholderiales</taxon>
        <taxon>Burkholderiaceae</taxon>
        <taxon>Cupriavidus</taxon>
    </lineage>
</organism>
<dbReference type="PROSITE" id="PS50902">
    <property type="entry name" value="FLAVODOXIN_LIKE"/>
    <property type="match status" value="1"/>
</dbReference>
<dbReference type="Proteomes" id="UP000177515">
    <property type="component" value="Chromosome 2"/>
</dbReference>
<evidence type="ECO:0000256" key="5">
    <source>
        <dbReference type="SAM" id="MobiDB-lite"/>
    </source>
</evidence>
<dbReference type="PANTHER" id="PTHR19384">
    <property type="entry name" value="NITRIC OXIDE SYNTHASE-RELATED"/>
    <property type="match status" value="1"/>
</dbReference>
<reference evidence="7 8" key="1">
    <citation type="submission" date="2016-10" db="EMBL/GenBank/DDBJ databases">
        <title>Complete genome sequences of three Cupriavidus strains isolated from various Malaysian environments.</title>
        <authorList>
            <person name="Abdullah A.A.-A."/>
            <person name="Shafie N.A.H."/>
            <person name="Lau N.S."/>
        </authorList>
    </citation>
    <scope>NUCLEOTIDE SEQUENCE [LARGE SCALE GENOMIC DNA]</scope>
    <source>
        <strain evidence="7 8">USMAA1020</strain>
    </source>
</reference>
<evidence type="ECO:0000313" key="8">
    <source>
        <dbReference type="Proteomes" id="UP000177515"/>
    </source>
</evidence>
<keyword evidence="4" id="KW-0813">Transport</keyword>
<feature type="domain" description="Flavodoxin-like" evidence="6">
    <location>
        <begin position="4"/>
        <end position="146"/>
    </location>
</feature>
<keyword evidence="2" id="KW-0285">Flavoprotein</keyword>